<reference evidence="3" key="1">
    <citation type="submission" date="2021-02" db="EMBL/GenBank/DDBJ databases">
        <authorList>
            <person name="Dougan E. K."/>
            <person name="Rhodes N."/>
            <person name="Thang M."/>
            <person name="Chan C."/>
        </authorList>
    </citation>
    <scope>NUCLEOTIDE SEQUENCE</scope>
</reference>
<feature type="transmembrane region" description="Helical" evidence="1">
    <location>
        <begin position="83"/>
        <end position="102"/>
    </location>
</feature>
<dbReference type="OrthoDB" id="432841at2759"/>
<keyword evidence="4" id="KW-1185">Reference proteome</keyword>
<organism evidence="3 4">
    <name type="scientific">Polarella glacialis</name>
    <name type="common">Dinoflagellate</name>
    <dbReference type="NCBI Taxonomy" id="89957"/>
    <lineage>
        <taxon>Eukaryota</taxon>
        <taxon>Sar</taxon>
        <taxon>Alveolata</taxon>
        <taxon>Dinophyceae</taxon>
        <taxon>Suessiales</taxon>
        <taxon>Suessiaceae</taxon>
        <taxon>Polarella</taxon>
    </lineage>
</organism>
<proteinExistence type="predicted"/>
<name>A0A813GZG8_POLGL</name>
<dbReference type="EMBL" id="CAJNNV010029934">
    <property type="protein sequence ID" value="CAE8630705.1"/>
    <property type="molecule type" value="Genomic_DNA"/>
</dbReference>
<evidence type="ECO:0000313" key="3">
    <source>
        <dbReference type="EMBL" id="CAE8630705.1"/>
    </source>
</evidence>
<dbReference type="Proteomes" id="UP000654075">
    <property type="component" value="Unassembled WGS sequence"/>
</dbReference>
<feature type="signal peptide" evidence="2">
    <location>
        <begin position="1"/>
        <end position="20"/>
    </location>
</feature>
<evidence type="ECO:0000313" key="4">
    <source>
        <dbReference type="Proteomes" id="UP000654075"/>
    </source>
</evidence>
<accession>A0A813GZG8</accession>
<feature type="transmembrane region" description="Helical" evidence="1">
    <location>
        <begin position="123"/>
        <end position="141"/>
    </location>
</feature>
<feature type="chain" id="PRO_5032539382" evidence="2">
    <location>
        <begin position="21"/>
        <end position="384"/>
    </location>
</feature>
<sequence>MATMSMLGLLSGFGFMIMESARHMRDHWDVYTKGAQMLTNETNMLFKQVPDSMKKQYQEMSVDIVKAAQDFLYALLGDFVNNVSSLLFGVLLTMLYTLFWLISPVPMDSSIDIMFRKYIMFKTLACFGYGMSAGLLLYFLSVDLASVFALTTFALNFVPEVGPFVAMVLPVPIILLDSRLDRPFAFSNIIEESRFAPCRVTYAGTPLFEAIKKVPEHDLSEEVSHVFLLLDDIRLQPQTLQNLHSFASVHATDATSASYSNSWCDLMKPLPNKLRDLPVLSGRGSNYMEINSILFSTSVYRCFQELIDPVTNSMGYGYDLILGKLCAQRPAICDDCLVEHLSTHASYNKTEAARQLPEFAKAHQSYAEFQSGCDEHGDGLQSSV</sequence>
<gene>
    <name evidence="3" type="ORF">PGLA1383_LOCUS46943</name>
</gene>
<evidence type="ECO:0000256" key="2">
    <source>
        <dbReference type="SAM" id="SignalP"/>
    </source>
</evidence>
<dbReference type="AlphaFoldDB" id="A0A813GZG8"/>
<protein>
    <submittedName>
        <fullName evidence="3">Uncharacterized protein</fullName>
    </submittedName>
</protein>
<comment type="caution">
    <text evidence="3">The sequence shown here is derived from an EMBL/GenBank/DDBJ whole genome shotgun (WGS) entry which is preliminary data.</text>
</comment>
<evidence type="ECO:0000256" key="1">
    <source>
        <dbReference type="SAM" id="Phobius"/>
    </source>
</evidence>
<keyword evidence="1" id="KW-0812">Transmembrane</keyword>
<keyword evidence="2" id="KW-0732">Signal</keyword>
<keyword evidence="1" id="KW-1133">Transmembrane helix</keyword>
<feature type="transmembrane region" description="Helical" evidence="1">
    <location>
        <begin position="153"/>
        <end position="176"/>
    </location>
</feature>
<keyword evidence="1" id="KW-0472">Membrane</keyword>